<gene>
    <name evidence="5" type="ORF">IAB19_04780</name>
</gene>
<evidence type="ECO:0000256" key="1">
    <source>
        <dbReference type="ARBA" id="ARBA00005695"/>
    </source>
</evidence>
<dbReference type="SUPFAM" id="SSF53850">
    <property type="entry name" value="Periplasmic binding protein-like II"/>
    <property type="match status" value="1"/>
</dbReference>
<dbReference type="EMBL" id="JADINH010000102">
    <property type="protein sequence ID" value="MBO8415679.1"/>
    <property type="molecule type" value="Genomic_DNA"/>
</dbReference>
<sequence length="519" mass="57030">MNISKTKLFAAAMAVVFAAAAVTDASAALSRKPQDNFIYASSNDPLGLDPALVDDNDSGKINCNIYESLLRFEDNNTNVQPQLAESYTVSDDGLTYTFKLRQGVTFHDGTPFNAEAVKFNIVRQLPENAVAKMSYAGLVYGDVAEVNVIDDYTISITLKKKSTPYLHNVAMMYAAPMVSPTALQKYGNNVSEHPCGTGPYKFVAWDRGQQTILTRYEDYWGEPGKTANLIFRPMPETSARVVALNNGEVDAIDGIDANVIPELEQAGNVILKSTGMSTQYMFFNCDPKKQSVTKDVRVRRAIAQAINVPEMVQSLYKGYDTPATTFLPKVIPGYSDKVKPVSYDPEAAKKAFAELGVKHLSIITYSGARIYNTVGGQVIAEAVQGYLNQAGVDVDVLVYDWATYKNKLITDDFDLGFMGWNGDNGDPDNFLSLMASDDPINNQGMWFNQEYRDLVEQGTAIPDGPERNAIYEKAEMVMAEDVGILPISHPTILAATRPNITGFSIHPIGLTFMRNVVKQ</sequence>
<dbReference type="PIRSF" id="PIRSF002741">
    <property type="entry name" value="MppA"/>
    <property type="match status" value="1"/>
</dbReference>
<evidence type="ECO:0000313" key="5">
    <source>
        <dbReference type="EMBL" id="MBO8415679.1"/>
    </source>
</evidence>
<protein>
    <submittedName>
        <fullName evidence="5">ABC transporter substrate-binding protein</fullName>
    </submittedName>
</protein>
<evidence type="ECO:0000259" key="4">
    <source>
        <dbReference type="Pfam" id="PF00496"/>
    </source>
</evidence>
<dbReference type="Gene3D" id="3.40.190.10">
    <property type="entry name" value="Periplasmic binding protein-like II"/>
    <property type="match status" value="1"/>
</dbReference>
<dbReference type="InterPro" id="IPR030678">
    <property type="entry name" value="Peptide/Ni-bd"/>
</dbReference>
<feature type="domain" description="Solute-binding protein family 5" evidence="4">
    <location>
        <begin position="78"/>
        <end position="441"/>
    </location>
</feature>
<accession>A0A9D9DC28</accession>
<dbReference type="InterPro" id="IPR000914">
    <property type="entry name" value="SBP_5_dom"/>
</dbReference>
<evidence type="ECO:0000256" key="2">
    <source>
        <dbReference type="ARBA" id="ARBA00022729"/>
    </source>
</evidence>
<dbReference type="Gene3D" id="3.10.105.10">
    <property type="entry name" value="Dipeptide-binding Protein, Domain 3"/>
    <property type="match status" value="1"/>
</dbReference>
<keyword evidence="2 3" id="KW-0732">Signal</keyword>
<dbReference type="CDD" id="cd08493">
    <property type="entry name" value="PBP2_DppA_like"/>
    <property type="match status" value="1"/>
</dbReference>
<evidence type="ECO:0000313" key="6">
    <source>
        <dbReference type="Proteomes" id="UP000823631"/>
    </source>
</evidence>
<evidence type="ECO:0000256" key="3">
    <source>
        <dbReference type="SAM" id="SignalP"/>
    </source>
</evidence>
<comment type="caution">
    <text evidence="5">The sequence shown here is derived from an EMBL/GenBank/DDBJ whole genome shotgun (WGS) entry which is preliminary data.</text>
</comment>
<dbReference type="GO" id="GO:0030288">
    <property type="term" value="C:outer membrane-bounded periplasmic space"/>
    <property type="evidence" value="ECO:0007669"/>
    <property type="project" value="UniProtKB-ARBA"/>
</dbReference>
<comment type="similarity">
    <text evidence="1">Belongs to the bacterial solute-binding protein 5 family.</text>
</comment>
<proteinExistence type="inferred from homology"/>
<dbReference type="PANTHER" id="PTHR30290">
    <property type="entry name" value="PERIPLASMIC BINDING COMPONENT OF ABC TRANSPORTER"/>
    <property type="match status" value="1"/>
</dbReference>
<feature type="chain" id="PRO_5038341750" evidence="3">
    <location>
        <begin position="28"/>
        <end position="519"/>
    </location>
</feature>
<reference evidence="5" key="1">
    <citation type="submission" date="2020-10" db="EMBL/GenBank/DDBJ databases">
        <authorList>
            <person name="Gilroy R."/>
        </authorList>
    </citation>
    <scope>NUCLEOTIDE SEQUENCE</scope>
    <source>
        <strain evidence="5">17213</strain>
    </source>
</reference>
<feature type="signal peptide" evidence="3">
    <location>
        <begin position="1"/>
        <end position="27"/>
    </location>
</feature>
<dbReference type="GO" id="GO:1904680">
    <property type="term" value="F:peptide transmembrane transporter activity"/>
    <property type="evidence" value="ECO:0007669"/>
    <property type="project" value="TreeGrafter"/>
</dbReference>
<dbReference type="Proteomes" id="UP000823631">
    <property type="component" value="Unassembled WGS sequence"/>
</dbReference>
<organism evidence="5 6">
    <name type="scientific">Candidatus Avisuccinivibrio stercorigallinarum</name>
    <dbReference type="NCBI Taxonomy" id="2840704"/>
    <lineage>
        <taxon>Bacteria</taxon>
        <taxon>Pseudomonadati</taxon>
        <taxon>Pseudomonadota</taxon>
        <taxon>Gammaproteobacteria</taxon>
        <taxon>Aeromonadales</taxon>
        <taxon>Succinivibrionaceae</taxon>
        <taxon>Succinivibrionaceae incertae sedis</taxon>
        <taxon>Candidatus Avisuccinivibrio</taxon>
    </lineage>
</organism>
<dbReference type="InterPro" id="IPR039424">
    <property type="entry name" value="SBP_5"/>
</dbReference>
<dbReference type="GO" id="GO:0015833">
    <property type="term" value="P:peptide transport"/>
    <property type="evidence" value="ECO:0007669"/>
    <property type="project" value="TreeGrafter"/>
</dbReference>
<dbReference type="Gene3D" id="3.90.76.10">
    <property type="entry name" value="Dipeptide-binding Protein, Domain 1"/>
    <property type="match status" value="1"/>
</dbReference>
<dbReference type="AlphaFoldDB" id="A0A9D9DC28"/>
<name>A0A9D9DC28_9GAMM</name>
<dbReference type="Pfam" id="PF00496">
    <property type="entry name" value="SBP_bac_5"/>
    <property type="match status" value="1"/>
</dbReference>
<reference evidence="5" key="2">
    <citation type="journal article" date="2021" name="PeerJ">
        <title>Extensive microbial diversity within the chicken gut microbiome revealed by metagenomics and culture.</title>
        <authorList>
            <person name="Gilroy R."/>
            <person name="Ravi A."/>
            <person name="Getino M."/>
            <person name="Pursley I."/>
            <person name="Horton D.L."/>
            <person name="Alikhan N.F."/>
            <person name="Baker D."/>
            <person name="Gharbi K."/>
            <person name="Hall N."/>
            <person name="Watson M."/>
            <person name="Adriaenssens E.M."/>
            <person name="Foster-Nyarko E."/>
            <person name="Jarju S."/>
            <person name="Secka A."/>
            <person name="Antonio M."/>
            <person name="Oren A."/>
            <person name="Chaudhuri R.R."/>
            <person name="La Ragione R."/>
            <person name="Hildebrand F."/>
            <person name="Pallen M.J."/>
        </authorList>
    </citation>
    <scope>NUCLEOTIDE SEQUENCE</scope>
    <source>
        <strain evidence="5">17213</strain>
    </source>
</reference>
<dbReference type="GO" id="GO:0043190">
    <property type="term" value="C:ATP-binding cassette (ABC) transporter complex"/>
    <property type="evidence" value="ECO:0007669"/>
    <property type="project" value="InterPro"/>
</dbReference>
<dbReference type="PANTHER" id="PTHR30290:SF38">
    <property type="entry name" value="D,D-DIPEPTIDE-BINDING PERIPLASMIC PROTEIN DDPA-RELATED"/>
    <property type="match status" value="1"/>
</dbReference>